<sequence>MPLPARHYSTLNYDVWLYIASFLTLQELWNARFLNEVVFGVAMDAGYQVVHVPTDYRHFEGFTQWFPRFYGADVGHRVRTIHFSPLAALRKSSWDQGRRTRASINDDLVPQERVLSFYQKLLQQSATTKPTMPTNPKLPTKPTQPTMSNRRLSMLARIKHRLQGIFPVKPQLSPEQTFQMSVAQFSAVSNIIVDLHYWERAGEIFPPVEFGMPSFMIKASSSNLKSLSLNVPISMALCFLSEAPHYPNLEKLSIEKQIWEWYDESQTETPSETWIQPLATFINRHADTLLSLALRLPIQGSNFAPGPYPAPSSPSGPHISSIFKNFDKIPNLVHLSLHLFRDTDPQGLRQFLRRQTRTLRKLELILEKNLSYIGADQVLAIVRDSLVHCRLSSLSIQYRIDNDEWQRSKDEPNTRMASALGLIRNSITQSNLTSLEISGYYTTLLPAELREILEMRGGIRRLRHLALRVQVMTADMFDLIVSELPALQSLDLTACAFKGRSSYYRDWEQDFALEMKTRTYADWGLQSLKLAVASEQPSLSGGIAVRGLVHALPNVHTFNGLSRSEYLSQLID</sequence>
<dbReference type="Proteomes" id="UP000521872">
    <property type="component" value="Unassembled WGS sequence"/>
</dbReference>
<gene>
    <name evidence="2" type="ORF">D9613_009589</name>
</gene>
<dbReference type="SUPFAM" id="SSF52047">
    <property type="entry name" value="RNI-like"/>
    <property type="match status" value="1"/>
</dbReference>
<organism evidence="2 3">
    <name type="scientific">Agrocybe pediades</name>
    <dbReference type="NCBI Taxonomy" id="84607"/>
    <lineage>
        <taxon>Eukaryota</taxon>
        <taxon>Fungi</taxon>
        <taxon>Dikarya</taxon>
        <taxon>Basidiomycota</taxon>
        <taxon>Agaricomycotina</taxon>
        <taxon>Agaricomycetes</taxon>
        <taxon>Agaricomycetidae</taxon>
        <taxon>Agaricales</taxon>
        <taxon>Agaricineae</taxon>
        <taxon>Strophariaceae</taxon>
        <taxon>Agrocybe</taxon>
    </lineage>
</organism>
<dbReference type="InterPro" id="IPR032675">
    <property type="entry name" value="LRR_dom_sf"/>
</dbReference>
<reference evidence="2 3" key="1">
    <citation type="submission" date="2019-12" db="EMBL/GenBank/DDBJ databases">
        <authorList>
            <person name="Floudas D."/>
            <person name="Bentzer J."/>
            <person name="Ahren D."/>
            <person name="Johansson T."/>
            <person name="Persson P."/>
            <person name="Tunlid A."/>
        </authorList>
    </citation>
    <scope>NUCLEOTIDE SEQUENCE [LARGE SCALE GENOMIC DNA]</scope>
    <source>
        <strain evidence="2 3">CBS 102.39</strain>
    </source>
</reference>
<protein>
    <submittedName>
        <fullName evidence="2">Uncharacterized protein</fullName>
    </submittedName>
</protein>
<name>A0A8H4R395_9AGAR</name>
<comment type="caution">
    <text evidence="2">The sequence shown here is derived from an EMBL/GenBank/DDBJ whole genome shotgun (WGS) entry which is preliminary data.</text>
</comment>
<accession>A0A8H4R395</accession>
<dbReference type="EMBL" id="JAACJL010000002">
    <property type="protein sequence ID" value="KAF4622073.1"/>
    <property type="molecule type" value="Genomic_DNA"/>
</dbReference>
<proteinExistence type="predicted"/>
<dbReference type="AlphaFoldDB" id="A0A8H4R395"/>
<evidence type="ECO:0000313" key="3">
    <source>
        <dbReference type="Proteomes" id="UP000521872"/>
    </source>
</evidence>
<feature type="region of interest" description="Disordered" evidence="1">
    <location>
        <begin position="126"/>
        <end position="147"/>
    </location>
</feature>
<dbReference type="Gene3D" id="3.80.10.10">
    <property type="entry name" value="Ribonuclease Inhibitor"/>
    <property type="match status" value="1"/>
</dbReference>
<evidence type="ECO:0000313" key="2">
    <source>
        <dbReference type="EMBL" id="KAF4622073.1"/>
    </source>
</evidence>
<evidence type="ECO:0000256" key="1">
    <source>
        <dbReference type="SAM" id="MobiDB-lite"/>
    </source>
</evidence>
<keyword evidence="3" id="KW-1185">Reference proteome</keyword>